<dbReference type="AlphaFoldDB" id="A0A3S4JT03"/>
<organism evidence="1 2">
    <name type="scientific">Chromobacterium violaceum</name>
    <dbReference type="NCBI Taxonomy" id="536"/>
    <lineage>
        <taxon>Bacteria</taxon>
        <taxon>Pseudomonadati</taxon>
        <taxon>Pseudomonadota</taxon>
        <taxon>Betaproteobacteria</taxon>
        <taxon>Neisseriales</taxon>
        <taxon>Chromobacteriaceae</taxon>
        <taxon>Chromobacterium</taxon>
    </lineage>
</organism>
<dbReference type="Proteomes" id="UP000275777">
    <property type="component" value="Chromosome"/>
</dbReference>
<reference evidence="1 2" key="1">
    <citation type="submission" date="2018-12" db="EMBL/GenBank/DDBJ databases">
        <authorList>
            <consortium name="Pathogen Informatics"/>
        </authorList>
    </citation>
    <scope>NUCLEOTIDE SEQUENCE [LARGE SCALE GENOMIC DNA]</scope>
    <source>
        <strain evidence="1 2">NCTC9695</strain>
    </source>
</reference>
<evidence type="ECO:0000313" key="1">
    <source>
        <dbReference type="EMBL" id="VEB40166.1"/>
    </source>
</evidence>
<dbReference type="EMBL" id="LR134182">
    <property type="protein sequence ID" value="VEB40166.1"/>
    <property type="molecule type" value="Genomic_DNA"/>
</dbReference>
<proteinExistence type="predicted"/>
<name>A0A3S4JT03_CHRVL</name>
<protein>
    <submittedName>
        <fullName evidence="1">Uncharacterized protein</fullName>
    </submittedName>
</protein>
<gene>
    <name evidence="1" type="ORF">NCTC9695_00557</name>
</gene>
<accession>A0A3S4JT03</accession>
<sequence>MEQGAANGGSLWQLTTPSPIALGTTALAFTQIAGNTGVAAGTYRSVTVNARGQVVGGSNPATVDDLGLGTDLALPLAALPPPVVSTADSNRVAVVAAAVAGQGGTVSVPAGVSLSLAQEVVAGQSGRMRTFVTAAWTSPALQANAEYYLRGQVVGGALSLYVQRGALSDAKPDSLKGNPAAAGGGGFFSTALDICLARIVTGAAGSAPTVQRVINRGQDTWSATMNGNGVVYLPLDPFVKTGRISTGIVTPHATAISSVMHGSAGWTGAGYWYAAPNRSAATYSVGVSLGWVPGNSVIVTSSNVVGDTTASVCTGMFDHVAGKSMWQVLQLEHQLGDVDGVNSDEHLMGMGHKNMLQADYDAGLAISFANCVNAVLTWEVVR</sequence>
<evidence type="ECO:0000313" key="2">
    <source>
        <dbReference type="Proteomes" id="UP000275777"/>
    </source>
</evidence>